<evidence type="ECO:0000256" key="1">
    <source>
        <dbReference type="SAM" id="Phobius"/>
    </source>
</evidence>
<keyword evidence="1" id="KW-0812">Transmembrane</keyword>
<keyword evidence="3" id="KW-1185">Reference proteome</keyword>
<comment type="caution">
    <text evidence="2">The sequence shown here is derived from an EMBL/GenBank/DDBJ whole genome shotgun (WGS) entry which is preliminary data.</text>
</comment>
<dbReference type="AlphaFoldDB" id="A0A1H9W667"/>
<dbReference type="EMBL" id="FOGV01000028">
    <property type="protein sequence ID" value="SES29355.1"/>
    <property type="molecule type" value="Genomic_DNA"/>
</dbReference>
<dbReference type="OrthoDB" id="2679564at2"/>
<keyword evidence="1" id="KW-0472">Membrane</keyword>
<organism evidence="2 3">
    <name type="scientific">Salisediminibacterium halotolerans</name>
    <dbReference type="NCBI Taxonomy" id="517425"/>
    <lineage>
        <taxon>Bacteria</taxon>
        <taxon>Bacillati</taxon>
        <taxon>Bacillota</taxon>
        <taxon>Bacilli</taxon>
        <taxon>Bacillales</taxon>
        <taxon>Bacillaceae</taxon>
        <taxon>Salisediminibacterium</taxon>
    </lineage>
</organism>
<evidence type="ECO:0008006" key="4">
    <source>
        <dbReference type="Google" id="ProtNLM"/>
    </source>
</evidence>
<keyword evidence="1" id="KW-1133">Transmembrane helix</keyword>
<dbReference type="STRING" id="1464123.SAMN05444126_12817"/>
<reference evidence="3" key="1">
    <citation type="submission" date="2016-10" db="EMBL/GenBank/DDBJ databases">
        <authorList>
            <person name="de Groot N.N."/>
        </authorList>
    </citation>
    <scope>NUCLEOTIDE SEQUENCE [LARGE SCALE GENOMIC DNA]</scope>
    <source>
        <strain evidence="3">10nlg</strain>
    </source>
</reference>
<gene>
    <name evidence="2" type="ORF">SAMN05444126_12817</name>
</gene>
<evidence type="ECO:0000313" key="3">
    <source>
        <dbReference type="Proteomes" id="UP000199318"/>
    </source>
</evidence>
<feature type="transmembrane region" description="Helical" evidence="1">
    <location>
        <begin position="12"/>
        <end position="29"/>
    </location>
</feature>
<proteinExistence type="predicted"/>
<dbReference type="RefSeq" id="WP_093074411.1">
    <property type="nucleotide sequence ID" value="NZ_BJVE01000026.1"/>
</dbReference>
<name>A0A1H9W667_9BACI</name>
<evidence type="ECO:0000313" key="2">
    <source>
        <dbReference type="EMBL" id="SES29355.1"/>
    </source>
</evidence>
<sequence length="104" mass="11667">MFNEVMKRAKDGSLFVFAVSVLLFSWTWITDGGAEEPDSLPTESYQISEGESLWIIAEETADYTEMNIEQTIDWMMKHNDMESAKVVSGKTIEVPIEVKGVAGE</sequence>
<protein>
    <recommendedName>
        <fullName evidence="4">LysM domain-containing protein</fullName>
    </recommendedName>
</protein>
<dbReference type="Proteomes" id="UP000199318">
    <property type="component" value="Unassembled WGS sequence"/>
</dbReference>
<accession>A0A1H9W667</accession>